<keyword evidence="1" id="KW-0547">Nucleotide-binding</keyword>
<protein>
    <submittedName>
        <fullName evidence="1">Helitron helicase</fullName>
    </submittedName>
</protein>
<keyword evidence="1" id="KW-0378">Hydrolase</keyword>
<keyword evidence="1" id="KW-0067">ATP-binding</keyword>
<dbReference type="EMBL" id="NBNE01000885">
    <property type="protein sequence ID" value="OWZ16702.1"/>
    <property type="molecule type" value="Genomic_DNA"/>
</dbReference>
<dbReference type="AlphaFoldDB" id="A0A225WGQ8"/>
<name>A0A225WGQ8_9STRA</name>
<evidence type="ECO:0000313" key="2">
    <source>
        <dbReference type="Proteomes" id="UP000198211"/>
    </source>
</evidence>
<comment type="caution">
    <text evidence="1">The sequence shown here is derived from an EMBL/GenBank/DDBJ whole genome shotgun (WGS) entry which is preliminary data.</text>
</comment>
<gene>
    <name evidence="1" type="ORF">PHMEG_0009470</name>
</gene>
<sequence>MFSGDSLIYNAVRIAATFRYRLGLLAARPCPWGPFKKDFSEDYYKSIAERDWQNNIERDEEVRLRMTEYKCLKSATEYLLSNGKALDMYGLPDICTYRDKELFDQVIEAVNHPVDGQKLFFVDGPGGTGKSFLLE</sequence>
<evidence type="ECO:0000313" key="1">
    <source>
        <dbReference type="EMBL" id="OWZ16702.1"/>
    </source>
</evidence>
<keyword evidence="1" id="KW-0347">Helicase</keyword>
<keyword evidence="2" id="KW-1185">Reference proteome</keyword>
<dbReference type="Proteomes" id="UP000198211">
    <property type="component" value="Unassembled WGS sequence"/>
</dbReference>
<accession>A0A225WGQ8</accession>
<dbReference type="GO" id="GO:0004386">
    <property type="term" value="F:helicase activity"/>
    <property type="evidence" value="ECO:0007669"/>
    <property type="project" value="UniProtKB-KW"/>
</dbReference>
<reference evidence="2" key="1">
    <citation type="submission" date="2017-03" db="EMBL/GenBank/DDBJ databases">
        <title>Phytopthora megakarya and P. palmivora, two closely related causual agents of cacao black pod achieved similar genome size and gene model numbers by different mechanisms.</title>
        <authorList>
            <person name="Ali S."/>
            <person name="Shao J."/>
            <person name="Larry D.J."/>
            <person name="Kronmiller B."/>
            <person name="Shen D."/>
            <person name="Strem M.D."/>
            <person name="Melnick R.L."/>
            <person name="Guiltinan M.J."/>
            <person name="Tyler B.M."/>
            <person name="Meinhardt L.W."/>
            <person name="Bailey B.A."/>
        </authorList>
    </citation>
    <scope>NUCLEOTIDE SEQUENCE [LARGE SCALE GENOMIC DNA]</scope>
    <source>
        <strain evidence="2">zdho120</strain>
    </source>
</reference>
<organism evidence="1 2">
    <name type="scientific">Phytophthora megakarya</name>
    <dbReference type="NCBI Taxonomy" id="4795"/>
    <lineage>
        <taxon>Eukaryota</taxon>
        <taxon>Sar</taxon>
        <taxon>Stramenopiles</taxon>
        <taxon>Oomycota</taxon>
        <taxon>Peronosporomycetes</taxon>
        <taxon>Peronosporales</taxon>
        <taxon>Peronosporaceae</taxon>
        <taxon>Phytophthora</taxon>
    </lineage>
</organism>
<dbReference type="OrthoDB" id="1435114at2759"/>
<proteinExistence type="predicted"/>